<feature type="transmembrane region" description="Helical" evidence="10">
    <location>
        <begin position="1178"/>
        <end position="1196"/>
    </location>
</feature>
<reference evidence="15" key="1">
    <citation type="journal article" date="2004" name="Nature">
        <title>Genome duplication in the teleost fish Tetraodon nigroviridis reveals the early vertebrate proto-karyotype.</title>
        <authorList>
            <person name="Jaillon O."/>
            <person name="Aury J.-M."/>
            <person name="Brunet F."/>
            <person name="Petit J.-L."/>
            <person name="Stange-Thomann N."/>
            <person name="Mauceli E."/>
            <person name="Bouneau L."/>
            <person name="Fischer C."/>
            <person name="Ozouf-Costaz C."/>
            <person name="Bernot A."/>
            <person name="Nicaud S."/>
            <person name="Jaffe D."/>
            <person name="Fisher S."/>
            <person name="Lutfalla G."/>
            <person name="Dossat C."/>
            <person name="Segurens B."/>
            <person name="Dasilva C."/>
            <person name="Salanoubat M."/>
            <person name="Levy M."/>
            <person name="Boudet N."/>
            <person name="Castellano S."/>
            <person name="Anthouard V."/>
            <person name="Jubin C."/>
            <person name="Castelli V."/>
            <person name="Katinka M."/>
            <person name="Vacherie B."/>
            <person name="Biemont C."/>
            <person name="Skalli Z."/>
            <person name="Cattolico L."/>
            <person name="Poulain J."/>
            <person name="De Berardinis V."/>
            <person name="Cruaud C."/>
            <person name="Duprat S."/>
            <person name="Brottier P."/>
            <person name="Coutanceau J.-P."/>
            <person name="Gouzy J."/>
            <person name="Parra G."/>
            <person name="Lardier G."/>
            <person name="Chapple C."/>
            <person name="McKernan K.J."/>
            <person name="McEwan P."/>
            <person name="Bosak S."/>
            <person name="Kellis M."/>
            <person name="Volff J.-N."/>
            <person name="Guigo R."/>
            <person name="Zody M.C."/>
            <person name="Mesirov J."/>
            <person name="Lindblad-Toh K."/>
            <person name="Birren B."/>
            <person name="Nusbaum C."/>
            <person name="Kahn D."/>
            <person name="Robinson-Rechavi M."/>
            <person name="Laudet V."/>
            <person name="Schachter V."/>
            <person name="Quetier F."/>
            <person name="Saurin W."/>
            <person name="Scarpelli C."/>
            <person name="Wincker P."/>
            <person name="Lander E.S."/>
            <person name="Weissenbach J."/>
            <person name="Roest Crollius H."/>
        </authorList>
    </citation>
    <scope>NUCLEOTIDE SEQUENCE [LARGE SCALE GENOMIC DNA]</scope>
</reference>
<organism evidence="14 15">
    <name type="scientific">Tetraodon nigroviridis</name>
    <name type="common">Spotted green pufferfish</name>
    <name type="synonym">Chelonodon nigroviridis</name>
    <dbReference type="NCBI Taxonomy" id="99883"/>
    <lineage>
        <taxon>Eukaryota</taxon>
        <taxon>Metazoa</taxon>
        <taxon>Chordata</taxon>
        <taxon>Craniata</taxon>
        <taxon>Vertebrata</taxon>
        <taxon>Euteleostomi</taxon>
        <taxon>Actinopterygii</taxon>
        <taxon>Neopterygii</taxon>
        <taxon>Teleostei</taxon>
        <taxon>Neoteleostei</taxon>
        <taxon>Acanthomorphata</taxon>
        <taxon>Eupercaria</taxon>
        <taxon>Tetraodontiformes</taxon>
        <taxon>Tetradontoidea</taxon>
        <taxon>Tetraodontidae</taxon>
        <taxon>Tetraodon</taxon>
    </lineage>
</organism>
<evidence type="ECO:0000256" key="2">
    <source>
        <dbReference type="ARBA" id="ARBA00022475"/>
    </source>
</evidence>
<dbReference type="InterPro" id="IPR024583">
    <property type="entry name" value="Na_trans_cytopl"/>
</dbReference>
<feature type="region of interest" description="Disordered" evidence="9">
    <location>
        <begin position="1"/>
        <end position="69"/>
    </location>
</feature>
<dbReference type="InterPro" id="IPR010526">
    <property type="entry name" value="Na_trans_assoc_dom"/>
</dbReference>
<keyword evidence="5 10" id="KW-1133">Transmembrane helix</keyword>
<keyword evidence="4" id="KW-0677">Repeat</keyword>
<evidence type="ECO:0000259" key="12">
    <source>
        <dbReference type="Pfam" id="PF06512"/>
    </source>
</evidence>
<dbReference type="AlphaFoldDB" id="H3D7X3"/>
<dbReference type="Gene3D" id="1.10.287.70">
    <property type="match status" value="2"/>
</dbReference>
<dbReference type="SUPFAM" id="SSF81324">
    <property type="entry name" value="Voltage-gated potassium channels"/>
    <property type="match status" value="3"/>
</dbReference>
<comment type="subcellular location">
    <subcellularLocation>
        <location evidence="1">Cell membrane</location>
        <topology evidence="1">Multi-pass membrane protein</topology>
    </subcellularLocation>
</comment>
<accession>H3D7X3</accession>
<feature type="domain" description="Voltage-gated Na+ ion channel cytoplasmic" evidence="13">
    <location>
        <begin position="541"/>
        <end position="683"/>
    </location>
</feature>
<dbReference type="FunFam" id="1.20.120.350:FF:000002">
    <property type="entry name" value="Sodium channel protein"/>
    <property type="match status" value="1"/>
</dbReference>
<proteinExistence type="predicted"/>
<dbReference type="GeneTree" id="ENSGT00940000156263"/>
<evidence type="ECO:0000256" key="3">
    <source>
        <dbReference type="ARBA" id="ARBA00022692"/>
    </source>
</evidence>
<feature type="transmembrane region" description="Helical" evidence="10">
    <location>
        <begin position="386"/>
        <end position="413"/>
    </location>
</feature>
<feature type="transmembrane region" description="Helical" evidence="10">
    <location>
        <begin position="1217"/>
        <end position="1236"/>
    </location>
</feature>
<dbReference type="InterPro" id="IPR027359">
    <property type="entry name" value="Volt_channel_dom_sf"/>
</dbReference>
<protein>
    <submittedName>
        <fullName evidence="14">Uncharacterized protein</fullName>
    </submittedName>
</protein>
<dbReference type="OMA" id="YNDSNFY"/>
<feature type="domain" description="Sodium ion transport-associated" evidence="12">
    <location>
        <begin position="972"/>
        <end position="1171"/>
    </location>
</feature>
<evidence type="ECO:0000256" key="9">
    <source>
        <dbReference type="SAM" id="MobiDB-lite"/>
    </source>
</evidence>
<dbReference type="Pfam" id="PF11933">
    <property type="entry name" value="Na_trans_cytopl"/>
    <property type="match status" value="1"/>
</dbReference>
<feature type="compositionally biased region" description="Basic and acidic residues" evidence="9">
    <location>
        <begin position="497"/>
        <end position="520"/>
    </location>
</feature>
<dbReference type="GO" id="GO:0001518">
    <property type="term" value="C:voltage-gated sodium channel complex"/>
    <property type="evidence" value="ECO:0007669"/>
    <property type="project" value="InterPro"/>
</dbReference>
<keyword evidence="6 10" id="KW-0472">Membrane</keyword>
<feature type="domain" description="Ion transport" evidence="11">
    <location>
        <begin position="139"/>
        <end position="419"/>
    </location>
</feature>
<sequence>QDENMAAPLFAPPGPDSFKKFTPESLANIEKRIQEEKNKKPPKPRSDSSHRDTSDENEEKPNSDLEAGKSLPFIYGDAPAGMIATPLEDLDPYYMNKKTFIVLNKQKTIFRFSATPSLYILSPFNLLRRIAIKILIHSYPFNMIIMCTILTNCIFMTFSDPPEWSKQVEYTFTGIYTFESLTKIVARGFAIDDFTFLRDAWNWLDFMVISMAYITEFVDLGNVSALRTFRVLRALKTISVIPGLKTIVGALIQSVKKLSDVMILTVFCLSVFALIGLQLFMGNLRNKCVIWPVNMTNDFDWGEFIMNESNFYFLHGQSDALLCGNSSDSGQCPEGYKCMKAGRNPNYGYTSFDSFGWAFLTLFRLMTQDAWEALYMQTLRAAGKTYMIFFVLVIFVGSFYLVNLILAVVAMAYEEQNQATIEEAQQKEAEFKAMLEQLKKQQEETQAAAMATSLGTVSEAALEDEGGGHLSRSSSEVSKLSSKSAKERRNRKKKWRQKEQEKEKGDSEKVVKSESDDGSKKSTLCFPGNRLGRKASIMNQSLLSIPGSPFMSRHNSRSSIFSYKGRSKDMGSENEFADDEHSTVEECEDRRGSLFIPYRRNSYSGYSQGSSRIHPLAPHPGGKRNSTVDCNGVVSLIGSGVVYIIGYGNTTDVEIKKKHSGSLMVSVDQLNSSFKGKERANSQISVVTNTLIEELEESQRKCPPCWYKFSNTFLIWECCPLWLKIKHIVYLIVMDPFVDLAITICIVLNTLFMAMEHYPMTPHFTDVLATGNLVFTGIFAGEMFAKLIAMDPYYYFQEGWNCFDGFIVTLSLVELGLANVEGLSVLRSFRQLRVFKLAKSWPTLNMLIKIIGNSVGALGNLTLVLAIIVFIFAVVGMQLFGKNKDCVCKIAPSCCPRWHMNDFFHSFLIVFRVLCGEWIETMWDCMEVAGQTMCLTVFMMVMVIGNLVVLNLFLALLLSSFSADNRIATDDDSEPNNLQLAVSRIKIGSIVFGCVSDKQPVEDEQKPLDEKKLNCIANHTVDINRELDYAKNGNGTTSGIGSSVGKYMIDEDYMSFIHNPNLTVCVPIAVGESDLENLNTEDFSSESDVENSKDEKKRVGMHYEEVCVNQTVRVETSSPDVEEVVVVDVVEEYLDPDPCWTDECVAKYKCCDVPITHGWGKHWWYLRKTCYLIVEHNWFETLIIFMILLSSGALAFEDVYIEQRKTVRIILEYADRVFTYIFILEMLLKWVAYGFVKYFTNAWCWLDFFIVDVSALHLLKCDKDASLVISEMHPSSL</sequence>
<dbReference type="GO" id="GO:0019228">
    <property type="term" value="P:neuronal action potential"/>
    <property type="evidence" value="ECO:0007669"/>
    <property type="project" value="TreeGrafter"/>
</dbReference>
<evidence type="ECO:0000256" key="4">
    <source>
        <dbReference type="ARBA" id="ARBA00022737"/>
    </source>
</evidence>
<dbReference type="Proteomes" id="UP000007303">
    <property type="component" value="Unassembled WGS sequence"/>
</dbReference>
<dbReference type="InterPro" id="IPR043203">
    <property type="entry name" value="VGCC_Ca_Na"/>
</dbReference>
<dbReference type="PANTHER" id="PTHR10037:SF23">
    <property type="entry name" value="SODIUM CHANNEL PROTEIN TYPE 8 SUBUNIT ALPHA"/>
    <property type="match status" value="1"/>
</dbReference>
<dbReference type="Ensembl" id="ENSTNIT00000016828.1">
    <property type="protein sequence ID" value="ENSTNIP00000016614.1"/>
    <property type="gene ID" value="ENSTNIG00000013615.1"/>
</dbReference>
<dbReference type="Pfam" id="PF00520">
    <property type="entry name" value="Ion_trans"/>
    <property type="match status" value="3"/>
</dbReference>
<feature type="transmembrane region" description="Helical" evidence="10">
    <location>
        <begin position="203"/>
        <end position="222"/>
    </location>
</feature>
<feature type="compositionally biased region" description="Basic and acidic residues" evidence="9">
    <location>
        <begin position="29"/>
        <end position="67"/>
    </location>
</feature>
<keyword evidence="15" id="KW-1185">Reference proteome</keyword>
<reference evidence="14" key="3">
    <citation type="submission" date="2025-09" db="UniProtKB">
        <authorList>
            <consortium name="Ensembl"/>
        </authorList>
    </citation>
    <scope>IDENTIFICATION</scope>
</reference>
<dbReference type="GO" id="GO:0086010">
    <property type="term" value="P:membrane depolarization during action potential"/>
    <property type="evidence" value="ECO:0007669"/>
    <property type="project" value="TreeGrafter"/>
</dbReference>
<feature type="domain" description="Ion transport" evidence="11">
    <location>
        <begin position="736"/>
        <end position="965"/>
    </location>
</feature>
<evidence type="ECO:0000256" key="10">
    <source>
        <dbReference type="SAM" id="Phobius"/>
    </source>
</evidence>
<evidence type="ECO:0000313" key="15">
    <source>
        <dbReference type="Proteomes" id="UP000007303"/>
    </source>
</evidence>
<feature type="compositionally biased region" description="Low complexity" evidence="9">
    <location>
        <begin position="471"/>
        <end position="483"/>
    </location>
</feature>
<evidence type="ECO:0000256" key="7">
    <source>
        <dbReference type="ARBA" id="ARBA00023157"/>
    </source>
</evidence>
<feature type="transmembrane region" description="Helical" evidence="10">
    <location>
        <begin position="935"/>
        <end position="958"/>
    </location>
</feature>
<keyword evidence="2" id="KW-1003">Cell membrane</keyword>
<keyword evidence="3 10" id="KW-0812">Transmembrane</keyword>
<dbReference type="FunFam" id="1.20.120.350:FF:000005">
    <property type="entry name" value="Sodium channel protein"/>
    <property type="match status" value="1"/>
</dbReference>
<dbReference type="InterPro" id="IPR005821">
    <property type="entry name" value="Ion_trans_dom"/>
</dbReference>
<dbReference type="Pfam" id="PF06512">
    <property type="entry name" value="Na_trans_assoc"/>
    <property type="match status" value="1"/>
</dbReference>
<evidence type="ECO:0000313" key="14">
    <source>
        <dbReference type="Ensembl" id="ENSTNIP00000016614.1"/>
    </source>
</evidence>
<feature type="transmembrane region" description="Helical" evidence="10">
    <location>
        <begin position="261"/>
        <end position="281"/>
    </location>
</feature>
<evidence type="ECO:0000259" key="11">
    <source>
        <dbReference type="Pfam" id="PF00520"/>
    </source>
</evidence>
<keyword evidence="7" id="KW-1015">Disulfide bond</keyword>
<dbReference type="STRING" id="99883.ENSTNIP00000016614"/>
<dbReference type="GO" id="GO:0005248">
    <property type="term" value="F:voltage-gated sodium channel activity"/>
    <property type="evidence" value="ECO:0007669"/>
    <property type="project" value="InterPro"/>
</dbReference>
<feature type="transmembrane region" description="Helical" evidence="10">
    <location>
        <begin position="764"/>
        <end position="785"/>
    </location>
</feature>
<feature type="transmembrane region" description="Helical" evidence="10">
    <location>
        <begin position="234"/>
        <end position="255"/>
    </location>
</feature>
<feature type="transmembrane region" description="Helical" evidence="10">
    <location>
        <begin position="728"/>
        <end position="752"/>
    </location>
</feature>
<dbReference type="HOGENOM" id="CLU_000540_5_2_1"/>
<name>H3D7X3_TETNG</name>
<evidence type="ECO:0000256" key="8">
    <source>
        <dbReference type="SAM" id="Coils"/>
    </source>
</evidence>
<dbReference type="InParanoid" id="H3D7X3"/>
<dbReference type="PANTHER" id="PTHR10037">
    <property type="entry name" value="VOLTAGE-GATED CATION CHANNEL CALCIUM AND SODIUM"/>
    <property type="match status" value="1"/>
</dbReference>
<feature type="region of interest" description="Disordered" evidence="9">
    <location>
        <begin position="462"/>
        <end position="527"/>
    </location>
</feature>
<dbReference type="Gene3D" id="1.20.120.350">
    <property type="entry name" value="Voltage-gated potassium channels. Chain C"/>
    <property type="match status" value="3"/>
</dbReference>
<evidence type="ECO:0000256" key="5">
    <source>
        <dbReference type="ARBA" id="ARBA00022989"/>
    </source>
</evidence>
<reference evidence="14" key="2">
    <citation type="submission" date="2025-08" db="UniProtKB">
        <authorList>
            <consortium name="Ensembl"/>
        </authorList>
    </citation>
    <scope>IDENTIFICATION</scope>
</reference>
<feature type="coiled-coil region" evidence="8">
    <location>
        <begin position="410"/>
        <end position="448"/>
    </location>
</feature>
<feature type="transmembrane region" description="Helical" evidence="10">
    <location>
        <begin position="847"/>
        <end position="875"/>
    </location>
</feature>
<feature type="compositionally biased region" description="Basic residues" evidence="9">
    <location>
        <begin position="486"/>
        <end position="496"/>
    </location>
</feature>
<feature type="domain" description="Ion transport" evidence="11">
    <location>
        <begin position="1176"/>
        <end position="1259"/>
    </location>
</feature>
<feature type="region of interest" description="Disordered" evidence="9">
    <location>
        <begin position="562"/>
        <end position="583"/>
    </location>
</feature>
<evidence type="ECO:0000256" key="1">
    <source>
        <dbReference type="ARBA" id="ARBA00004651"/>
    </source>
</evidence>
<evidence type="ECO:0000259" key="13">
    <source>
        <dbReference type="Pfam" id="PF11933"/>
    </source>
</evidence>
<keyword evidence="8" id="KW-0175">Coiled coil</keyword>
<feature type="transmembrane region" description="Helical" evidence="10">
    <location>
        <begin position="139"/>
        <end position="158"/>
    </location>
</feature>
<evidence type="ECO:0000256" key="6">
    <source>
        <dbReference type="ARBA" id="ARBA00023136"/>
    </source>
</evidence>
<dbReference type="FunFam" id="1.10.287.70:FF:000049">
    <property type="entry name" value="Voltage-dependent sodium channel 2"/>
    <property type="match status" value="1"/>
</dbReference>